<feature type="domain" description="Cyclic nucleotide-binding" evidence="2">
    <location>
        <begin position="217"/>
        <end position="322"/>
    </location>
</feature>
<dbReference type="Proteomes" id="UP001165065">
    <property type="component" value="Unassembled WGS sequence"/>
</dbReference>
<dbReference type="AlphaFoldDB" id="A0A9W7FYA7"/>
<evidence type="ECO:0000256" key="1">
    <source>
        <dbReference type="SAM" id="MobiDB-lite"/>
    </source>
</evidence>
<evidence type="ECO:0000259" key="2">
    <source>
        <dbReference type="PROSITE" id="PS50042"/>
    </source>
</evidence>
<dbReference type="PANTHER" id="PTHR23011">
    <property type="entry name" value="CYCLIC NUCLEOTIDE-BINDING DOMAIN CONTAINING PROTEIN"/>
    <property type="match status" value="1"/>
</dbReference>
<dbReference type="InterPro" id="IPR018490">
    <property type="entry name" value="cNMP-bd_dom_sf"/>
</dbReference>
<sequence length="740" mass="83382">MEGSKPPSPTPPLTSRHEDKDQRGSLIKRQPRRSYGGKTSPTSPSLSRRGSLSGSSVTSPEVSGSNARARSIRKSLNSPRSEQGKQLATMINDKQALVEHFQKAHMFTEKRISVREGGRSPNIKHRTIHLKNSPSGNSPTTNKRTPSMLMKSLRKHAKAVGKAAIMLEMMKPQMITHKKGAKPANYDACKSILEKSPFLRSRKDCVQLLQLVKNVKFFQNLGETQQLDLCKVMGHMDVAWTRQTIMSQGDLGSTFYVILVGSFHVQVKVEDSKNLKTVAHLHPGDNFGEAALINNNPRNATVVSAEPSELLMIEKEDYERVIKSLHVDALNKKSKFIRSIPAFTSFPEEIVKDLATRVHFEKVPIHHPIWKQGDDVDPMKYIMIVKHGEVHVIKDFTVPKIAACGTTTSSFRTPTNKEQDFTEKKRADLCALGPSSAFLERSMFDNGVEKKEGERITLEDRKKMEAGEKRCSSLVTSSCCEIGWLSKHIFNQLTKFGLKGVNNQISHVEDPADVAGIEGDHIDHREMKKIEESAEKMMMDLREWMIEYPNEMELRQLYAENNLWKEFKEKVMAMTLAQAGTKRLKEKIKAEKEQNIVEKVRNAKYGDHPLTCDVVLPFRKPVDLLPMSTGTDLSSPEFGLAPREQLYDFVEKDLTPRSKVKQVDPKLAKTFGYVSPTTSPRDKDGEKGKGTRGKKMKGGRQITIKKSGKRSSFLLSSQRRDLVGEKAREKLNIQYMGNTM</sequence>
<evidence type="ECO:0000313" key="3">
    <source>
        <dbReference type="EMBL" id="GMI22786.1"/>
    </source>
</evidence>
<reference evidence="4" key="1">
    <citation type="journal article" date="2023" name="Commun. Biol.">
        <title>Genome analysis of Parmales, the sister group of diatoms, reveals the evolutionary specialization of diatoms from phago-mixotrophs to photoautotrophs.</title>
        <authorList>
            <person name="Ban H."/>
            <person name="Sato S."/>
            <person name="Yoshikawa S."/>
            <person name="Yamada K."/>
            <person name="Nakamura Y."/>
            <person name="Ichinomiya M."/>
            <person name="Sato N."/>
            <person name="Blanc-Mathieu R."/>
            <person name="Endo H."/>
            <person name="Kuwata A."/>
            <person name="Ogata H."/>
        </authorList>
    </citation>
    <scope>NUCLEOTIDE SEQUENCE [LARGE SCALE GENOMIC DNA]</scope>
</reference>
<name>A0A9W7FYA7_9STRA</name>
<dbReference type="PROSITE" id="PS50042">
    <property type="entry name" value="CNMP_BINDING_3"/>
    <property type="match status" value="1"/>
</dbReference>
<dbReference type="EMBL" id="BRYA01000554">
    <property type="protein sequence ID" value="GMI22786.1"/>
    <property type="molecule type" value="Genomic_DNA"/>
</dbReference>
<dbReference type="SUPFAM" id="SSF51206">
    <property type="entry name" value="cAMP-binding domain-like"/>
    <property type="match status" value="2"/>
</dbReference>
<proteinExistence type="predicted"/>
<evidence type="ECO:0000313" key="4">
    <source>
        <dbReference type="Proteomes" id="UP001165065"/>
    </source>
</evidence>
<feature type="compositionally biased region" description="Polar residues" evidence="1">
    <location>
        <begin position="74"/>
        <end position="86"/>
    </location>
</feature>
<dbReference type="CDD" id="cd00038">
    <property type="entry name" value="CAP_ED"/>
    <property type="match status" value="1"/>
</dbReference>
<feature type="compositionally biased region" description="Pro residues" evidence="1">
    <location>
        <begin position="1"/>
        <end position="12"/>
    </location>
</feature>
<keyword evidence="4" id="KW-1185">Reference proteome</keyword>
<protein>
    <recommendedName>
        <fullName evidence="2">Cyclic nucleotide-binding domain-containing protein</fullName>
    </recommendedName>
</protein>
<dbReference type="PANTHER" id="PTHR23011:SF28">
    <property type="entry name" value="CYCLIC NUCLEOTIDE-BINDING DOMAIN CONTAINING PROTEIN"/>
    <property type="match status" value="1"/>
</dbReference>
<gene>
    <name evidence="3" type="ORF">TrCOL_g3941</name>
</gene>
<feature type="region of interest" description="Disordered" evidence="1">
    <location>
        <begin position="1"/>
        <end position="86"/>
    </location>
</feature>
<accession>A0A9W7FYA7</accession>
<dbReference type="InterPro" id="IPR014710">
    <property type="entry name" value="RmlC-like_jellyroll"/>
</dbReference>
<dbReference type="OrthoDB" id="417078at2759"/>
<comment type="caution">
    <text evidence="3">The sequence shown here is derived from an EMBL/GenBank/DDBJ whole genome shotgun (WGS) entry which is preliminary data.</text>
</comment>
<dbReference type="InterPro" id="IPR000595">
    <property type="entry name" value="cNMP-bd_dom"/>
</dbReference>
<feature type="compositionally biased region" description="Basic and acidic residues" evidence="1">
    <location>
        <begin position="680"/>
        <end position="689"/>
    </location>
</feature>
<dbReference type="Gene3D" id="2.60.120.10">
    <property type="entry name" value="Jelly Rolls"/>
    <property type="match status" value="2"/>
</dbReference>
<feature type="region of interest" description="Disordered" evidence="1">
    <location>
        <begin position="671"/>
        <end position="710"/>
    </location>
</feature>
<dbReference type="Pfam" id="PF00027">
    <property type="entry name" value="cNMP_binding"/>
    <property type="match status" value="1"/>
</dbReference>
<dbReference type="PRINTS" id="PR00103">
    <property type="entry name" value="CAMPKINASE"/>
</dbReference>
<feature type="compositionally biased region" description="Low complexity" evidence="1">
    <location>
        <begin position="39"/>
        <end position="65"/>
    </location>
</feature>
<organism evidence="3 4">
    <name type="scientific">Triparma columacea</name>
    <dbReference type="NCBI Taxonomy" id="722753"/>
    <lineage>
        <taxon>Eukaryota</taxon>
        <taxon>Sar</taxon>
        <taxon>Stramenopiles</taxon>
        <taxon>Ochrophyta</taxon>
        <taxon>Bolidophyceae</taxon>
        <taxon>Parmales</taxon>
        <taxon>Triparmaceae</taxon>
        <taxon>Triparma</taxon>
    </lineage>
</organism>
<dbReference type="SMART" id="SM00100">
    <property type="entry name" value="cNMP"/>
    <property type="match status" value="1"/>
</dbReference>